<dbReference type="NCBIfam" id="TIGR01205">
    <property type="entry name" value="D_ala_D_alaTIGR"/>
    <property type="match status" value="1"/>
</dbReference>
<dbReference type="InterPro" id="IPR011127">
    <property type="entry name" value="Dala_Dala_lig_N"/>
</dbReference>
<evidence type="ECO:0000259" key="17">
    <source>
        <dbReference type="PROSITE" id="PS50975"/>
    </source>
</evidence>
<evidence type="ECO:0000256" key="14">
    <source>
        <dbReference type="PIRSR" id="PIRSR039102-1"/>
    </source>
</evidence>
<dbReference type="HAMAP" id="MF_00047">
    <property type="entry name" value="Dala_Dala_lig"/>
    <property type="match status" value="1"/>
</dbReference>
<dbReference type="GO" id="GO:0008360">
    <property type="term" value="P:regulation of cell shape"/>
    <property type="evidence" value="ECO:0007669"/>
    <property type="project" value="UniProtKB-KW"/>
</dbReference>
<evidence type="ECO:0000256" key="1">
    <source>
        <dbReference type="ARBA" id="ARBA00001936"/>
    </source>
</evidence>
<evidence type="ECO:0000256" key="5">
    <source>
        <dbReference type="ARBA" id="ARBA00022741"/>
    </source>
</evidence>
<organism evidence="18 19">
    <name type="scientific">Ohtaekwangia koreensis</name>
    <dbReference type="NCBI Taxonomy" id="688867"/>
    <lineage>
        <taxon>Bacteria</taxon>
        <taxon>Pseudomonadati</taxon>
        <taxon>Bacteroidota</taxon>
        <taxon>Cytophagia</taxon>
        <taxon>Cytophagales</taxon>
        <taxon>Fulvivirgaceae</taxon>
        <taxon>Ohtaekwangia</taxon>
    </lineage>
</organism>
<feature type="active site" evidence="14">
    <location>
        <position position="17"/>
    </location>
</feature>
<evidence type="ECO:0000256" key="6">
    <source>
        <dbReference type="ARBA" id="ARBA00022840"/>
    </source>
</evidence>
<dbReference type="PROSITE" id="PS00843">
    <property type="entry name" value="DALA_DALA_LIGASE_1"/>
    <property type="match status" value="1"/>
</dbReference>
<dbReference type="EC" id="6.3.2.4" evidence="13"/>
<evidence type="ECO:0000256" key="15">
    <source>
        <dbReference type="PIRSR" id="PIRSR039102-3"/>
    </source>
</evidence>
<dbReference type="GO" id="GO:0005829">
    <property type="term" value="C:cytosol"/>
    <property type="evidence" value="ECO:0007669"/>
    <property type="project" value="TreeGrafter"/>
</dbReference>
<keyword evidence="6 16" id="KW-0067">ATP-binding</keyword>
<dbReference type="SUPFAM" id="SSF56059">
    <property type="entry name" value="Glutathione synthetase ATP-binding domain-like"/>
    <property type="match status" value="1"/>
</dbReference>
<dbReference type="Pfam" id="PF01820">
    <property type="entry name" value="Dala_Dala_lig_N"/>
    <property type="match status" value="1"/>
</dbReference>
<accession>A0A1T5MER2</accession>
<dbReference type="PROSITE" id="PS50975">
    <property type="entry name" value="ATP_GRASP"/>
    <property type="match status" value="1"/>
</dbReference>
<dbReference type="InterPro" id="IPR013815">
    <property type="entry name" value="ATP_grasp_subdomain_1"/>
</dbReference>
<dbReference type="PANTHER" id="PTHR23132:SF25">
    <property type="entry name" value="D-ALANINE--D-ALANINE LIGASE A"/>
    <property type="match status" value="1"/>
</dbReference>
<reference evidence="18 19" key="1">
    <citation type="submission" date="2017-02" db="EMBL/GenBank/DDBJ databases">
        <authorList>
            <person name="Peterson S.W."/>
        </authorList>
    </citation>
    <scope>NUCLEOTIDE SEQUENCE [LARGE SCALE GENOMIC DNA]</scope>
    <source>
        <strain evidence="18 19">DSM 25262</strain>
    </source>
</reference>
<evidence type="ECO:0000256" key="3">
    <source>
        <dbReference type="ARBA" id="ARBA00022598"/>
    </source>
</evidence>
<dbReference type="EMBL" id="FUZU01000004">
    <property type="protein sequence ID" value="SKC86645.1"/>
    <property type="molecule type" value="Genomic_DNA"/>
</dbReference>
<evidence type="ECO:0000256" key="13">
    <source>
        <dbReference type="HAMAP-Rule" id="MF_00047"/>
    </source>
</evidence>
<dbReference type="NCBIfam" id="NF002528">
    <property type="entry name" value="PRK01966.1-4"/>
    <property type="match status" value="1"/>
</dbReference>
<dbReference type="Pfam" id="PF07478">
    <property type="entry name" value="Dala_Dala_lig_C"/>
    <property type="match status" value="1"/>
</dbReference>
<keyword evidence="19" id="KW-1185">Reference proteome</keyword>
<feature type="active site" evidence="14">
    <location>
        <position position="180"/>
    </location>
</feature>
<feature type="binding site" evidence="15">
    <location>
        <position position="293"/>
    </location>
    <ligand>
        <name>Mg(2+)</name>
        <dbReference type="ChEBI" id="CHEBI:18420"/>
        <label>1</label>
    </ligand>
</feature>
<dbReference type="RefSeq" id="WP_079689700.1">
    <property type="nucleotide sequence ID" value="NZ_FUZU01000004.1"/>
</dbReference>
<evidence type="ECO:0000256" key="7">
    <source>
        <dbReference type="ARBA" id="ARBA00022842"/>
    </source>
</evidence>
<keyword evidence="8 13" id="KW-0133">Cell shape</keyword>
<dbReference type="Proteomes" id="UP000190961">
    <property type="component" value="Unassembled WGS sequence"/>
</dbReference>
<keyword evidence="3 13" id="KW-0436">Ligase</keyword>
<evidence type="ECO:0000256" key="2">
    <source>
        <dbReference type="ARBA" id="ARBA00010871"/>
    </source>
</evidence>
<evidence type="ECO:0000256" key="8">
    <source>
        <dbReference type="ARBA" id="ARBA00022960"/>
    </source>
</evidence>
<feature type="binding site" evidence="15">
    <location>
        <position position="306"/>
    </location>
    <ligand>
        <name>Mg(2+)</name>
        <dbReference type="ChEBI" id="CHEBI:18420"/>
        <label>2</label>
    </ligand>
</feature>
<dbReference type="UniPathway" id="UPA00219"/>
<comment type="pathway">
    <text evidence="13">Cell wall biogenesis; peptidoglycan biosynthesis.</text>
</comment>
<keyword evidence="5 16" id="KW-0547">Nucleotide-binding</keyword>
<evidence type="ECO:0000313" key="19">
    <source>
        <dbReference type="Proteomes" id="UP000190961"/>
    </source>
</evidence>
<dbReference type="OrthoDB" id="9813261at2"/>
<dbReference type="PROSITE" id="PS00844">
    <property type="entry name" value="DALA_DALA_LIGASE_2"/>
    <property type="match status" value="1"/>
</dbReference>
<keyword evidence="4 15" id="KW-0479">Metal-binding</keyword>
<dbReference type="FunFam" id="3.30.470.20:FF:000008">
    <property type="entry name" value="D-alanine--D-alanine ligase"/>
    <property type="match status" value="1"/>
</dbReference>
<dbReference type="InterPro" id="IPR011761">
    <property type="entry name" value="ATP-grasp"/>
</dbReference>
<evidence type="ECO:0000256" key="11">
    <source>
        <dbReference type="ARBA" id="ARBA00023316"/>
    </source>
</evidence>
<sequence length="361" mass="40234">MPKKKKVAILYGGRSVEHGVSVNSARNIFEFIDKKKFEPVPIGISTTGKWYLTDGVSKNVEKGQPLALLLDPAKPGFIILSSGDRFKVDIIFPVLHGTDGEDGSIQGMIKAMDLPMVGTSVLGSSMAMNKIVAKRLLKEAGLPVTNFMTFRYDQKDKISFNAIAKELGTPFMLKSASLGSSVGVSKVKTKNDFKNAVEEAFKYDDEMIAEEYISGREIECAVLGNYPPEASYPGEVVISKNYEFYTFDAKYVDPDAVRIDVPAKLPKAIAEKIRKASVKAFEALHCEDFSRIDLFLDKKGNIYINEINSIPGFTNSSMYPVMWKERGVSFPDLITRLLNLAQERYDRSKRIERGFQSGLKF</sequence>
<dbReference type="STRING" id="688867.SAMN05660236_5208"/>
<dbReference type="GO" id="GO:0008716">
    <property type="term" value="F:D-alanine-D-alanine ligase activity"/>
    <property type="evidence" value="ECO:0007669"/>
    <property type="project" value="UniProtKB-UniRule"/>
</dbReference>
<feature type="active site" evidence="14">
    <location>
        <position position="317"/>
    </location>
</feature>
<dbReference type="InterPro" id="IPR016185">
    <property type="entry name" value="PreATP-grasp_dom_sf"/>
</dbReference>
<dbReference type="Gene3D" id="3.30.470.20">
    <property type="entry name" value="ATP-grasp fold, B domain"/>
    <property type="match status" value="1"/>
</dbReference>
<evidence type="ECO:0000256" key="4">
    <source>
        <dbReference type="ARBA" id="ARBA00022723"/>
    </source>
</evidence>
<keyword evidence="13" id="KW-0963">Cytoplasm</keyword>
<dbReference type="InterPro" id="IPR011095">
    <property type="entry name" value="Dala_Dala_lig_C"/>
</dbReference>
<gene>
    <name evidence="13" type="primary">ddl</name>
    <name evidence="18" type="ORF">SAMN05660236_5208</name>
</gene>
<protein>
    <recommendedName>
        <fullName evidence="13">D-alanine--D-alanine ligase</fullName>
        <ecNumber evidence="13">6.3.2.4</ecNumber>
    </recommendedName>
    <alternativeName>
        <fullName evidence="13">D-Ala-D-Ala ligase</fullName>
    </alternativeName>
    <alternativeName>
        <fullName evidence="13">D-alanylalanine synthetase</fullName>
    </alternativeName>
</protein>
<dbReference type="GO" id="GO:0046872">
    <property type="term" value="F:metal ion binding"/>
    <property type="evidence" value="ECO:0007669"/>
    <property type="project" value="UniProtKB-KW"/>
</dbReference>
<evidence type="ECO:0000256" key="16">
    <source>
        <dbReference type="PROSITE-ProRule" id="PRU00409"/>
    </source>
</evidence>
<comment type="subcellular location">
    <subcellularLocation>
        <location evidence="13">Cytoplasm</location>
    </subcellularLocation>
</comment>
<keyword evidence="7 15" id="KW-0460">Magnesium</keyword>
<dbReference type="GO" id="GO:0005524">
    <property type="term" value="F:ATP binding"/>
    <property type="evidence" value="ECO:0007669"/>
    <property type="project" value="UniProtKB-UniRule"/>
</dbReference>
<dbReference type="Gene3D" id="3.40.50.20">
    <property type="match status" value="1"/>
</dbReference>
<keyword evidence="11 13" id="KW-0961">Cell wall biogenesis/degradation</keyword>
<comment type="similarity">
    <text evidence="2 13">Belongs to the D-alanine--D-alanine ligase family.</text>
</comment>
<comment type="cofactor">
    <cofactor evidence="15">
        <name>Mg(2+)</name>
        <dbReference type="ChEBI" id="CHEBI:18420"/>
    </cofactor>
    <cofactor evidence="15">
        <name>Mn(2+)</name>
        <dbReference type="ChEBI" id="CHEBI:29035"/>
    </cofactor>
    <text evidence="15">Binds 2 magnesium or manganese ions per subunit.</text>
</comment>
<feature type="binding site" evidence="15">
    <location>
        <position position="306"/>
    </location>
    <ligand>
        <name>Mg(2+)</name>
        <dbReference type="ChEBI" id="CHEBI:18420"/>
        <label>1</label>
    </ligand>
</feature>
<dbReference type="InterPro" id="IPR005905">
    <property type="entry name" value="D_ala_D_ala"/>
</dbReference>
<evidence type="ECO:0000313" key="18">
    <source>
        <dbReference type="EMBL" id="SKC86645.1"/>
    </source>
</evidence>
<dbReference type="PANTHER" id="PTHR23132">
    <property type="entry name" value="D-ALANINE--D-ALANINE LIGASE"/>
    <property type="match status" value="1"/>
</dbReference>
<feature type="domain" description="ATP-grasp" evidence="17">
    <location>
        <begin position="134"/>
        <end position="339"/>
    </location>
</feature>
<evidence type="ECO:0000256" key="9">
    <source>
        <dbReference type="ARBA" id="ARBA00022984"/>
    </source>
</evidence>
<keyword evidence="10 15" id="KW-0464">Manganese</keyword>
<comment type="cofactor">
    <cofactor evidence="1">
        <name>Mn(2+)</name>
        <dbReference type="ChEBI" id="CHEBI:29035"/>
    </cofactor>
</comment>
<comment type="function">
    <text evidence="13">Cell wall formation.</text>
</comment>
<dbReference type="SUPFAM" id="SSF52440">
    <property type="entry name" value="PreATP-grasp domain"/>
    <property type="match status" value="1"/>
</dbReference>
<dbReference type="PIRSF" id="PIRSF039102">
    <property type="entry name" value="Ddl/VanB"/>
    <property type="match status" value="1"/>
</dbReference>
<evidence type="ECO:0000256" key="12">
    <source>
        <dbReference type="ARBA" id="ARBA00047614"/>
    </source>
</evidence>
<keyword evidence="9 13" id="KW-0573">Peptidoglycan synthesis</keyword>
<dbReference type="GO" id="GO:0071555">
    <property type="term" value="P:cell wall organization"/>
    <property type="evidence" value="ECO:0007669"/>
    <property type="project" value="UniProtKB-KW"/>
</dbReference>
<feature type="binding site" evidence="15">
    <location>
        <position position="308"/>
    </location>
    <ligand>
        <name>Mg(2+)</name>
        <dbReference type="ChEBI" id="CHEBI:18420"/>
        <label>2</label>
    </ligand>
</feature>
<dbReference type="GO" id="GO:0009252">
    <property type="term" value="P:peptidoglycan biosynthetic process"/>
    <property type="evidence" value="ECO:0007669"/>
    <property type="project" value="UniProtKB-UniRule"/>
</dbReference>
<dbReference type="AlphaFoldDB" id="A0A1T5MER2"/>
<dbReference type="InterPro" id="IPR000291">
    <property type="entry name" value="D-Ala_lig_Van_CS"/>
</dbReference>
<name>A0A1T5MER2_9BACT</name>
<dbReference type="Gene3D" id="3.30.1490.20">
    <property type="entry name" value="ATP-grasp fold, A domain"/>
    <property type="match status" value="1"/>
</dbReference>
<proteinExistence type="inferred from homology"/>
<comment type="catalytic activity">
    <reaction evidence="12 13">
        <text>2 D-alanine + ATP = D-alanyl-D-alanine + ADP + phosphate + H(+)</text>
        <dbReference type="Rhea" id="RHEA:11224"/>
        <dbReference type="ChEBI" id="CHEBI:15378"/>
        <dbReference type="ChEBI" id="CHEBI:30616"/>
        <dbReference type="ChEBI" id="CHEBI:43474"/>
        <dbReference type="ChEBI" id="CHEBI:57416"/>
        <dbReference type="ChEBI" id="CHEBI:57822"/>
        <dbReference type="ChEBI" id="CHEBI:456216"/>
        <dbReference type="EC" id="6.3.2.4"/>
    </reaction>
</comment>
<evidence type="ECO:0000256" key="10">
    <source>
        <dbReference type="ARBA" id="ARBA00023211"/>
    </source>
</evidence>